<comment type="similarity">
    <text evidence="4">Belongs to the metallo-beta-lactamase superfamily. RNA-metabolizing metallo-beta-lactamase-like family. INTS11 subfamily.</text>
</comment>
<dbReference type="InterPro" id="IPR011108">
    <property type="entry name" value="RMMBL"/>
</dbReference>
<evidence type="ECO:0000259" key="11">
    <source>
        <dbReference type="SMART" id="SM01027"/>
    </source>
</evidence>
<dbReference type="AlphaFoldDB" id="I3EJ62"/>
<dbReference type="PANTHER" id="PTHR11203">
    <property type="entry name" value="CLEAVAGE AND POLYADENYLATION SPECIFICITY FACTOR FAMILY MEMBER"/>
    <property type="match status" value="1"/>
</dbReference>
<dbReference type="GO" id="GO:0016180">
    <property type="term" value="P:snRNA processing"/>
    <property type="evidence" value="ECO:0007669"/>
    <property type="project" value="TreeGrafter"/>
</dbReference>
<dbReference type="OrthoDB" id="10249535at2759"/>
<dbReference type="GO" id="GO:0005737">
    <property type="term" value="C:cytoplasm"/>
    <property type="evidence" value="ECO:0007669"/>
    <property type="project" value="UniProtKB-SubCell"/>
</dbReference>
<dbReference type="InterPro" id="IPR050698">
    <property type="entry name" value="MBL"/>
</dbReference>
<evidence type="ECO:0000256" key="7">
    <source>
        <dbReference type="ARBA" id="ARBA00022801"/>
    </source>
</evidence>
<keyword evidence="9" id="KW-0539">Nucleus</keyword>
<evidence type="ECO:0000313" key="12">
    <source>
        <dbReference type="EMBL" id="EIJ89259.1"/>
    </source>
</evidence>
<accession>I3EJ62</accession>
<comment type="cofactor">
    <cofactor evidence="1">
        <name>Zn(2+)</name>
        <dbReference type="ChEBI" id="CHEBI:29105"/>
    </cofactor>
</comment>
<dbReference type="EMBL" id="GL870876">
    <property type="protein sequence ID" value="EIJ89259.1"/>
    <property type="molecule type" value="Genomic_DNA"/>
</dbReference>
<sequence length="502" mass="56679">MKVTVLGAGQDIGRSCVVVTIQNRTIMFDCGMHMGHSDYRRFPDFKLLGPGPYTGVIDCVIITHFHMDHCGGLPYFTERCKYSGPIYMTPPTKAVLPIILQDYCKVYNERDDVGKFQHPTYNEENIKNCMKKIIPISIEETVEIEKDFTITPYYAGHVLGAAMYHVKVGDESVVYTGDYNMTPDRHLDGAWMPKVYPSVLITESTYALLVRDCRREKERDFIESVVQCVKNGGKVLIPVFALGRAHELCLLLDTHWEKTKLDIPIYTSATLTHKANDIYKQFIDYTHEHIRSTLHKRNLFDFRHVKQFDSNLASLEGPMILFSSPGMLHSGPSLSIFKKWCGDPNNMVIFPGYCVRGTIGERVLNGASQIEVGGIVYPVRMKVKNMPFSAHADQKGILALVQQCEPDNVILVHGDIMRMKRMKNILETTLGVPTLHPPIGATINIERPKHTTASINNETLTYLKENKGKTIDGLIKGSFIEDNGRTQLVISSCNNNVVYDEK</sequence>
<comment type="subcellular location">
    <subcellularLocation>
        <location evidence="3">Cytoplasm</location>
    </subcellularLocation>
    <subcellularLocation>
        <location evidence="2">Nucleus</location>
    </subcellularLocation>
</comment>
<keyword evidence="7" id="KW-0378">Hydrolase</keyword>
<dbReference type="FunFam" id="3.60.15.10:FF:000028">
    <property type="entry name" value="Integrator complex subunit 11 isoform X3"/>
    <property type="match status" value="1"/>
</dbReference>
<evidence type="ECO:0000313" key="13">
    <source>
        <dbReference type="Proteomes" id="UP000002872"/>
    </source>
</evidence>
<dbReference type="STRING" id="935791.I3EJ62"/>
<dbReference type="Proteomes" id="UP000002872">
    <property type="component" value="Unassembled WGS sequence"/>
</dbReference>
<evidence type="ECO:0000256" key="3">
    <source>
        <dbReference type="ARBA" id="ARBA00004496"/>
    </source>
</evidence>
<dbReference type="PANTHER" id="PTHR11203:SF37">
    <property type="entry name" value="INTEGRATOR COMPLEX SUBUNIT 11"/>
    <property type="match status" value="1"/>
</dbReference>
<dbReference type="GO" id="GO:0005634">
    <property type="term" value="C:nucleus"/>
    <property type="evidence" value="ECO:0007669"/>
    <property type="project" value="UniProtKB-SubCell"/>
</dbReference>
<feature type="domain" description="Beta-Casp" evidence="11">
    <location>
        <begin position="245"/>
        <end position="363"/>
    </location>
</feature>
<dbReference type="SMART" id="SM01027">
    <property type="entry name" value="Beta-Casp"/>
    <property type="match status" value="1"/>
</dbReference>
<evidence type="ECO:0000256" key="4">
    <source>
        <dbReference type="ARBA" id="ARBA00007093"/>
    </source>
</evidence>
<protein>
    <submittedName>
        <fullName evidence="12">Integrator complex subunit 11</fullName>
    </submittedName>
</protein>
<dbReference type="InterPro" id="IPR041897">
    <property type="entry name" value="INTS11-like_MBL-fold"/>
</dbReference>
<dbReference type="HOGENOM" id="CLU_009673_3_2_1"/>
<dbReference type="Pfam" id="PF10996">
    <property type="entry name" value="Beta-Casp"/>
    <property type="match status" value="1"/>
</dbReference>
<dbReference type="Pfam" id="PF16661">
    <property type="entry name" value="Lactamase_B_6"/>
    <property type="match status" value="1"/>
</dbReference>
<name>I3EJ62_NEMP3</name>
<keyword evidence="13" id="KW-1185">Reference proteome</keyword>
<dbReference type="Gene3D" id="3.40.50.10890">
    <property type="match status" value="1"/>
</dbReference>
<dbReference type="VEuPathDB" id="MicrosporidiaDB:NEQG_00029"/>
<keyword evidence="6" id="KW-0479">Metal-binding</keyword>
<dbReference type="FunFam" id="3.40.50.10890:FF:000002">
    <property type="entry name" value="Integrator complex subunit 11"/>
    <property type="match status" value="1"/>
</dbReference>
<evidence type="ECO:0000256" key="1">
    <source>
        <dbReference type="ARBA" id="ARBA00001947"/>
    </source>
</evidence>
<dbReference type="Pfam" id="PF07521">
    <property type="entry name" value="RMMBL"/>
    <property type="match status" value="1"/>
</dbReference>
<evidence type="ECO:0000256" key="9">
    <source>
        <dbReference type="ARBA" id="ARBA00023242"/>
    </source>
</evidence>
<dbReference type="CDD" id="cd16291">
    <property type="entry name" value="INTS11-like_MBL-fold"/>
    <property type="match status" value="1"/>
</dbReference>
<dbReference type="GO" id="GO:0046872">
    <property type="term" value="F:metal ion binding"/>
    <property type="evidence" value="ECO:0007669"/>
    <property type="project" value="UniProtKB-KW"/>
</dbReference>
<dbReference type="GO" id="GO:0004521">
    <property type="term" value="F:RNA endonuclease activity"/>
    <property type="evidence" value="ECO:0007669"/>
    <property type="project" value="TreeGrafter"/>
</dbReference>
<dbReference type="InterPro" id="IPR022712">
    <property type="entry name" value="Beta_Casp"/>
</dbReference>
<feature type="domain" description="Metallo-beta-lactamase" evidence="10">
    <location>
        <begin position="13"/>
        <end position="225"/>
    </location>
</feature>
<proteinExistence type="inferred from homology"/>
<evidence type="ECO:0000256" key="5">
    <source>
        <dbReference type="ARBA" id="ARBA00022490"/>
    </source>
</evidence>
<organism evidence="12 13">
    <name type="scientific">Nematocida parisii (strain ERTm3)</name>
    <name type="common">Nematode killer fungus</name>
    <dbReference type="NCBI Taxonomy" id="935791"/>
    <lineage>
        <taxon>Eukaryota</taxon>
        <taxon>Fungi</taxon>
        <taxon>Fungi incertae sedis</taxon>
        <taxon>Microsporidia</taxon>
        <taxon>Nematocida</taxon>
    </lineage>
</organism>
<evidence type="ECO:0000256" key="2">
    <source>
        <dbReference type="ARBA" id="ARBA00004123"/>
    </source>
</evidence>
<dbReference type="InParanoid" id="I3EJ62"/>
<gene>
    <name evidence="12" type="ORF">NEQG_00029</name>
</gene>
<dbReference type="OMA" id="YLDGMIW"/>
<keyword evidence="8" id="KW-0862">Zinc</keyword>
<dbReference type="GO" id="GO:0016787">
    <property type="term" value="F:hydrolase activity"/>
    <property type="evidence" value="ECO:0007669"/>
    <property type="project" value="UniProtKB-KW"/>
</dbReference>
<reference evidence="12" key="1">
    <citation type="submission" date="2011-01" db="EMBL/GenBank/DDBJ databases">
        <title>The Genome Sequence of Nematocida parisii strain ERTm3.</title>
        <authorList>
            <consortium name="The Broad Institute Genome Sequencing Platform"/>
            <consortium name="The Broad Institute Genome Sequencing Center for Infectious Disease"/>
            <person name="Cuomo C."/>
            <person name="Troemel E."/>
            <person name="Young S.K."/>
            <person name="Zeng Q."/>
            <person name="Gargeya S."/>
            <person name="Fitzgerald M."/>
            <person name="Haas B."/>
            <person name="Abouelleil A."/>
            <person name="Alvarado L."/>
            <person name="Arachchi H.M."/>
            <person name="Berlin A."/>
            <person name="Chapman S.B."/>
            <person name="Gearin G."/>
            <person name="Goldberg J."/>
            <person name="Griggs A."/>
            <person name="Gujja S."/>
            <person name="Hansen M."/>
            <person name="Heiman D."/>
            <person name="Howarth C."/>
            <person name="Larimer J."/>
            <person name="Lui A."/>
            <person name="MacDonald P.J.P."/>
            <person name="McCowen C."/>
            <person name="Montmayeur A."/>
            <person name="Murphy C."/>
            <person name="Neiman D."/>
            <person name="Pearson M."/>
            <person name="Priest M."/>
            <person name="Roberts A."/>
            <person name="Saif S."/>
            <person name="Shea T."/>
            <person name="Sisk P."/>
            <person name="Stolte C."/>
            <person name="Sykes S."/>
            <person name="Wortman J."/>
            <person name="Nusbaum C."/>
            <person name="Birren B."/>
        </authorList>
    </citation>
    <scope>NUCLEOTIDE SEQUENCE</scope>
    <source>
        <strain evidence="12">ERTm3</strain>
    </source>
</reference>
<dbReference type="SUPFAM" id="SSF56281">
    <property type="entry name" value="Metallo-hydrolase/oxidoreductase"/>
    <property type="match status" value="1"/>
</dbReference>
<evidence type="ECO:0000256" key="6">
    <source>
        <dbReference type="ARBA" id="ARBA00022723"/>
    </source>
</evidence>
<dbReference type="SMART" id="SM00849">
    <property type="entry name" value="Lactamase_B"/>
    <property type="match status" value="1"/>
</dbReference>
<dbReference type="Gene3D" id="3.60.15.10">
    <property type="entry name" value="Ribonuclease Z/Hydroxyacylglutathione hydrolase-like"/>
    <property type="match status" value="1"/>
</dbReference>
<evidence type="ECO:0000259" key="10">
    <source>
        <dbReference type="SMART" id="SM00849"/>
    </source>
</evidence>
<dbReference type="InterPro" id="IPR001279">
    <property type="entry name" value="Metallo-B-lactamas"/>
</dbReference>
<dbReference type="InterPro" id="IPR036866">
    <property type="entry name" value="RibonucZ/Hydroxyglut_hydro"/>
</dbReference>
<keyword evidence="5" id="KW-0963">Cytoplasm</keyword>
<evidence type="ECO:0000256" key="8">
    <source>
        <dbReference type="ARBA" id="ARBA00022833"/>
    </source>
</evidence>